<evidence type="ECO:0000313" key="2">
    <source>
        <dbReference type="EMBL" id="KAL2047279.1"/>
    </source>
</evidence>
<protein>
    <recommendedName>
        <fullName evidence="4">ATP synthase F0 subunit 8</fullName>
    </recommendedName>
</protein>
<accession>A0ABR4ANE1</accession>
<dbReference type="Proteomes" id="UP001590950">
    <property type="component" value="Unassembled WGS sequence"/>
</dbReference>
<comment type="caution">
    <text evidence="2">The sequence shown here is derived from an EMBL/GenBank/DDBJ whole genome shotgun (WGS) entry which is preliminary data.</text>
</comment>
<reference evidence="2 3" key="1">
    <citation type="submission" date="2024-09" db="EMBL/GenBank/DDBJ databases">
        <title>Rethinking Asexuality: The Enigmatic Case of Functional Sexual Genes in Lepraria (Stereocaulaceae).</title>
        <authorList>
            <person name="Doellman M."/>
            <person name="Sun Y."/>
            <person name="Barcenas-Pena A."/>
            <person name="Lumbsch H.T."/>
            <person name="Grewe F."/>
        </authorList>
    </citation>
    <scope>NUCLEOTIDE SEQUENCE [LARGE SCALE GENOMIC DNA]</scope>
    <source>
        <strain evidence="2 3">Mercado 3170</strain>
    </source>
</reference>
<proteinExistence type="predicted"/>
<keyword evidence="3" id="KW-1185">Reference proteome</keyword>
<dbReference type="EMBL" id="JBEFKJ010000003">
    <property type="protein sequence ID" value="KAL2047279.1"/>
    <property type="molecule type" value="Genomic_DNA"/>
</dbReference>
<keyword evidence="1" id="KW-0472">Membrane</keyword>
<evidence type="ECO:0000313" key="3">
    <source>
        <dbReference type="Proteomes" id="UP001590950"/>
    </source>
</evidence>
<feature type="transmembrane region" description="Helical" evidence="1">
    <location>
        <begin position="34"/>
        <end position="56"/>
    </location>
</feature>
<organism evidence="2 3">
    <name type="scientific">Stereocaulon virgatum</name>
    <dbReference type="NCBI Taxonomy" id="373712"/>
    <lineage>
        <taxon>Eukaryota</taxon>
        <taxon>Fungi</taxon>
        <taxon>Dikarya</taxon>
        <taxon>Ascomycota</taxon>
        <taxon>Pezizomycotina</taxon>
        <taxon>Lecanoromycetes</taxon>
        <taxon>OSLEUM clade</taxon>
        <taxon>Lecanoromycetidae</taxon>
        <taxon>Lecanorales</taxon>
        <taxon>Lecanorineae</taxon>
        <taxon>Stereocaulaceae</taxon>
        <taxon>Stereocaulon</taxon>
    </lineage>
</organism>
<evidence type="ECO:0000256" key="1">
    <source>
        <dbReference type="SAM" id="Phobius"/>
    </source>
</evidence>
<keyword evidence="1" id="KW-0812">Transmembrane</keyword>
<evidence type="ECO:0008006" key="4">
    <source>
        <dbReference type="Google" id="ProtNLM"/>
    </source>
</evidence>
<keyword evidence="1" id="KW-1133">Transmembrane helix</keyword>
<sequence>MAPFSIPLRNTSLPITPFTLTHQIPLHLGYQATWGLTSFDTIIFGVLILFMVSIAIRQGKNRVRQCVLDVEQGGQLVASPEQGKLPLKAWIN</sequence>
<gene>
    <name evidence="2" type="ORF">N7G274_001298</name>
</gene>
<name>A0ABR4ANE1_9LECA</name>